<evidence type="ECO:0000313" key="1">
    <source>
        <dbReference type="EMBL" id="KAI3778197.1"/>
    </source>
</evidence>
<reference evidence="2" key="1">
    <citation type="journal article" date="2022" name="Mol. Ecol. Resour.">
        <title>The genomes of chicory, endive, great burdock and yacon provide insights into Asteraceae palaeo-polyploidization history and plant inulin production.</title>
        <authorList>
            <person name="Fan W."/>
            <person name="Wang S."/>
            <person name="Wang H."/>
            <person name="Wang A."/>
            <person name="Jiang F."/>
            <person name="Liu H."/>
            <person name="Zhao H."/>
            <person name="Xu D."/>
            <person name="Zhang Y."/>
        </authorList>
    </citation>
    <scope>NUCLEOTIDE SEQUENCE [LARGE SCALE GENOMIC DNA]</scope>
    <source>
        <strain evidence="2">cv. Punajuju</strain>
    </source>
</reference>
<evidence type="ECO:0000313" key="2">
    <source>
        <dbReference type="Proteomes" id="UP001055811"/>
    </source>
</evidence>
<proteinExistence type="predicted"/>
<dbReference type="EMBL" id="CM042010">
    <property type="protein sequence ID" value="KAI3778197.1"/>
    <property type="molecule type" value="Genomic_DNA"/>
</dbReference>
<gene>
    <name evidence="1" type="ORF">L2E82_07297</name>
</gene>
<name>A0ACB9G5Y6_CICIN</name>
<accession>A0ACB9G5Y6</accession>
<dbReference type="Proteomes" id="UP001055811">
    <property type="component" value="Linkage Group LG02"/>
</dbReference>
<reference evidence="1 2" key="2">
    <citation type="journal article" date="2022" name="Mol. Ecol. Resour.">
        <title>The genomes of chicory, endive, great burdock and yacon provide insights into Asteraceae paleo-polyploidization history and plant inulin production.</title>
        <authorList>
            <person name="Fan W."/>
            <person name="Wang S."/>
            <person name="Wang H."/>
            <person name="Wang A."/>
            <person name="Jiang F."/>
            <person name="Liu H."/>
            <person name="Zhao H."/>
            <person name="Xu D."/>
            <person name="Zhang Y."/>
        </authorList>
    </citation>
    <scope>NUCLEOTIDE SEQUENCE [LARGE SCALE GENOMIC DNA]</scope>
    <source>
        <strain evidence="2">cv. Punajuju</strain>
        <tissue evidence="1">Leaves</tissue>
    </source>
</reference>
<protein>
    <submittedName>
        <fullName evidence="1">Uncharacterized protein</fullName>
    </submittedName>
</protein>
<keyword evidence="2" id="KW-1185">Reference proteome</keyword>
<organism evidence="1 2">
    <name type="scientific">Cichorium intybus</name>
    <name type="common">Chicory</name>
    <dbReference type="NCBI Taxonomy" id="13427"/>
    <lineage>
        <taxon>Eukaryota</taxon>
        <taxon>Viridiplantae</taxon>
        <taxon>Streptophyta</taxon>
        <taxon>Embryophyta</taxon>
        <taxon>Tracheophyta</taxon>
        <taxon>Spermatophyta</taxon>
        <taxon>Magnoliopsida</taxon>
        <taxon>eudicotyledons</taxon>
        <taxon>Gunneridae</taxon>
        <taxon>Pentapetalae</taxon>
        <taxon>asterids</taxon>
        <taxon>campanulids</taxon>
        <taxon>Asterales</taxon>
        <taxon>Asteraceae</taxon>
        <taxon>Cichorioideae</taxon>
        <taxon>Cichorieae</taxon>
        <taxon>Cichoriinae</taxon>
        <taxon>Cichorium</taxon>
    </lineage>
</organism>
<comment type="caution">
    <text evidence="1">The sequence shown here is derived from an EMBL/GenBank/DDBJ whole genome shotgun (WGS) entry which is preliminary data.</text>
</comment>
<sequence length="280" mass="31270">MLPVEQVTRFKCGGFSIGLSWSHILGDASLASTFMNMWGQVIKCQPLSQIPVVKTSNTKIPIKEKPYFFRGDDRVGNLWCNANNTKMATFTLHISPKNVYQVTSTTNAKPFEALSAIIWKSIAKIREEREPKIVTLCSYGSQKNEIKAKGNGHFVSRVVVDFMVSEARVTDLAQLITNKTLNDSDLIEDFVDREHKNLNGTFYGETLTFVNLQRANLYGFELKGHKPVIVNYMMAGIGDEGVVLVLHGPENCGGLLVTMTLPSDEIVGLRNDIKRKWGII</sequence>